<protein>
    <recommendedName>
        <fullName evidence="6">Distal membrane arm assembly complex 2-like protein</fullName>
    </recommendedName>
</protein>
<dbReference type="AlphaFoldDB" id="A0A6T0BKM2"/>
<dbReference type="GO" id="GO:0048471">
    <property type="term" value="C:perinuclear region of cytoplasm"/>
    <property type="evidence" value="ECO:0007669"/>
    <property type="project" value="TreeGrafter"/>
</dbReference>
<proteinExistence type="predicted"/>
<dbReference type="InterPro" id="IPR027038">
    <property type="entry name" value="RanGap"/>
</dbReference>
<dbReference type="InterPro" id="IPR032675">
    <property type="entry name" value="LRR_dom_sf"/>
</dbReference>
<dbReference type="SUPFAM" id="SSF52047">
    <property type="entry name" value="RNI-like"/>
    <property type="match status" value="1"/>
</dbReference>
<keyword evidence="2" id="KW-0433">Leucine-rich repeat</keyword>
<evidence type="ECO:0000256" key="3">
    <source>
        <dbReference type="ARBA" id="ARBA00022737"/>
    </source>
</evidence>
<evidence type="ECO:0000256" key="1">
    <source>
        <dbReference type="ARBA" id="ARBA00022468"/>
    </source>
</evidence>
<dbReference type="EMBL" id="HBIZ01051770">
    <property type="protein sequence ID" value="CAE0780469.1"/>
    <property type="molecule type" value="Transcribed_RNA"/>
</dbReference>
<dbReference type="Gene3D" id="3.80.10.10">
    <property type="entry name" value="Ribonuclease Inhibitor"/>
    <property type="match status" value="1"/>
</dbReference>
<dbReference type="PANTHER" id="PTHR24113:SF12">
    <property type="entry name" value="RAN GTPASE-ACTIVATING PROTEIN 1"/>
    <property type="match status" value="1"/>
</dbReference>
<dbReference type="SMART" id="SM00368">
    <property type="entry name" value="LRR_RI"/>
    <property type="match status" value="2"/>
</dbReference>
<dbReference type="GO" id="GO:0005829">
    <property type="term" value="C:cytosol"/>
    <property type="evidence" value="ECO:0007669"/>
    <property type="project" value="TreeGrafter"/>
</dbReference>
<evidence type="ECO:0008006" key="6">
    <source>
        <dbReference type="Google" id="ProtNLM"/>
    </source>
</evidence>
<keyword evidence="3" id="KW-0677">Repeat</keyword>
<dbReference type="InterPro" id="IPR001611">
    <property type="entry name" value="Leu-rich_rpt"/>
</dbReference>
<dbReference type="EMBL" id="HBIZ01051762">
    <property type="protein sequence ID" value="CAE0780466.1"/>
    <property type="molecule type" value="Transcribed_RNA"/>
</dbReference>
<accession>A0A6T0BKM2</accession>
<dbReference type="PANTHER" id="PTHR24113">
    <property type="entry name" value="RAN GTPASE-ACTIVATING PROTEIN 1"/>
    <property type="match status" value="1"/>
</dbReference>
<dbReference type="GO" id="GO:0031267">
    <property type="term" value="F:small GTPase binding"/>
    <property type="evidence" value="ECO:0007669"/>
    <property type="project" value="TreeGrafter"/>
</dbReference>
<evidence type="ECO:0000256" key="2">
    <source>
        <dbReference type="ARBA" id="ARBA00022614"/>
    </source>
</evidence>
<dbReference type="GO" id="GO:0005096">
    <property type="term" value="F:GTPase activator activity"/>
    <property type="evidence" value="ECO:0007669"/>
    <property type="project" value="UniProtKB-KW"/>
</dbReference>
<evidence type="ECO:0000313" key="4">
    <source>
        <dbReference type="EMBL" id="CAE0780466.1"/>
    </source>
</evidence>
<dbReference type="GO" id="GO:0005634">
    <property type="term" value="C:nucleus"/>
    <property type="evidence" value="ECO:0007669"/>
    <property type="project" value="TreeGrafter"/>
</dbReference>
<evidence type="ECO:0000313" key="5">
    <source>
        <dbReference type="EMBL" id="CAE0780469.1"/>
    </source>
</evidence>
<dbReference type="Pfam" id="PF13516">
    <property type="entry name" value="LRR_6"/>
    <property type="match status" value="2"/>
</dbReference>
<keyword evidence="1" id="KW-0343">GTPase activation</keyword>
<dbReference type="GO" id="GO:0006913">
    <property type="term" value="P:nucleocytoplasmic transport"/>
    <property type="evidence" value="ECO:0007669"/>
    <property type="project" value="TreeGrafter"/>
</dbReference>
<gene>
    <name evidence="4" type="ORF">PCAR00345_LOCUS33105</name>
    <name evidence="5" type="ORF">PCAR00345_LOCUS33108</name>
</gene>
<sequence length="145" mass="15961">MSLDLSRCNRIGDDGCKALAEGLKSNKTLTSLDASCCGRIGDEGCKALAEVLKTNKALTSLKITGNFITTTCAEEFVKMVEVNPYLLDLQIGCPYQASVHHALKEKLKKNKLMKEFFFAFLRGDAVYLGGGEIPLDIKEIIITYY</sequence>
<name>A0A6T0BKM2_CHRCT</name>
<organism evidence="4">
    <name type="scientific">Chrysotila carterae</name>
    <name type="common">Marine alga</name>
    <name type="synonym">Syracosphaera carterae</name>
    <dbReference type="NCBI Taxonomy" id="13221"/>
    <lineage>
        <taxon>Eukaryota</taxon>
        <taxon>Haptista</taxon>
        <taxon>Haptophyta</taxon>
        <taxon>Prymnesiophyceae</taxon>
        <taxon>Isochrysidales</taxon>
        <taxon>Isochrysidaceae</taxon>
        <taxon>Chrysotila</taxon>
    </lineage>
</organism>
<reference evidence="4" key="1">
    <citation type="submission" date="2021-01" db="EMBL/GenBank/DDBJ databases">
        <authorList>
            <person name="Corre E."/>
            <person name="Pelletier E."/>
            <person name="Niang G."/>
            <person name="Scheremetjew M."/>
            <person name="Finn R."/>
            <person name="Kale V."/>
            <person name="Holt S."/>
            <person name="Cochrane G."/>
            <person name="Meng A."/>
            <person name="Brown T."/>
            <person name="Cohen L."/>
        </authorList>
    </citation>
    <scope>NUCLEOTIDE SEQUENCE</scope>
    <source>
        <strain evidence="4">CCMP645</strain>
    </source>
</reference>